<dbReference type="Proteomes" id="UP000054466">
    <property type="component" value="Unassembled WGS sequence"/>
</dbReference>
<evidence type="ECO:0000256" key="3">
    <source>
        <dbReference type="ARBA" id="ARBA00023002"/>
    </source>
</evidence>
<dbReference type="AlphaFoldDB" id="A0A0D2BZN9"/>
<dbReference type="FunFam" id="3.40.50.720:FF:000374">
    <property type="entry name" value="3-oxoacyl-(Acyl-carrier-protein) reductase"/>
    <property type="match status" value="1"/>
</dbReference>
<dbReference type="HOGENOM" id="CLU_010194_1_3_1"/>
<dbReference type="PROSITE" id="PS00061">
    <property type="entry name" value="ADH_SHORT"/>
    <property type="match status" value="1"/>
</dbReference>
<dbReference type="InterPro" id="IPR020904">
    <property type="entry name" value="Sc_DH/Rdtase_CS"/>
</dbReference>
<dbReference type="PANTHER" id="PTHR42760:SF111">
    <property type="entry name" value="3-OXOACYL-(ACYL-CARRIER-PROTEIN) REDUCTASE (AFU_ORTHOLOGUE AFUA_1G10100)"/>
    <property type="match status" value="1"/>
</dbReference>
<dbReference type="STRING" id="569365.A0A0D2BZN9"/>
<evidence type="ECO:0000256" key="4">
    <source>
        <dbReference type="RuleBase" id="RU000363"/>
    </source>
</evidence>
<evidence type="ECO:0000313" key="6">
    <source>
        <dbReference type="Proteomes" id="UP000054466"/>
    </source>
</evidence>
<dbReference type="GO" id="GO:0006633">
    <property type="term" value="P:fatty acid biosynthetic process"/>
    <property type="evidence" value="ECO:0007669"/>
    <property type="project" value="TreeGrafter"/>
</dbReference>
<keyword evidence="6" id="KW-1185">Reference proteome</keyword>
<dbReference type="InterPro" id="IPR002347">
    <property type="entry name" value="SDR_fam"/>
</dbReference>
<dbReference type="EMBL" id="KN847045">
    <property type="protein sequence ID" value="KIW24538.1"/>
    <property type="molecule type" value="Genomic_DNA"/>
</dbReference>
<dbReference type="OrthoDB" id="47007at2759"/>
<dbReference type="VEuPathDB" id="FungiDB:PV07_10247"/>
<accession>A0A0D2BZN9</accession>
<dbReference type="GeneID" id="27349441"/>
<evidence type="ECO:0000313" key="5">
    <source>
        <dbReference type="EMBL" id="KIW24538.1"/>
    </source>
</evidence>
<sequence>MAPVRRALEGKLAIVTGASRGKIAVGNKEGFILLIEAGIGAAIARHLGAKGCNVLGVYTSNSSTQPANELVKELTETHKVKATMVQADLSEPELAAPKVVEAARAAFASPNGDLLVDILINNAGVGGDYRLEDVPVSEFHRMYAVNVLAPLMVTQAVLPYLPHDRSGRIVNISSVASSLGFVTHTLYGGTKAALEAMTRTWARELSERATVNAVNPGPVEGDMYLAAGEKLWKQLEPFQLNCPLSAIRDGVDDPALVELSREKMGGRRPGYWTEVAGVVGMLCSEDSGWCTGSVVCANGGFKFTN</sequence>
<comment type="similarity">
    <text evidence="1 4">Belongs to the short-chain dehydrogenases/reductases (SDR) family.</text>
</comment>
<proteinExistence type="inferred from homology"/>
<reference evidence="5 6" key="1">
    <citation type="submission" date="2015-01" db="EMBL/GenBank/DDBJ databases">
        <title>The Genome Sequence of Cladophialophora immunda CBS83496.</title>
        <authorList>
            <consortium name="The Broad Institute Genomics Platform"/>
            <person name="Cuomo C."/>
            <person name="de Hoog S."/>
            <person name="Gorbushina A."/>
            <person name="Stielow B."/>
            <person name="Teixiera M."/>
            <person name="Abouelleil A."/>
            <person name="Chapman S.B."/>
            <person name="Priest M."/>
            <person name="Young S.K."/>
            <person name="Wortman J."/>
            <person name="Nusbaum C."/>
            <person name="Birren B."/>
        </authorList>
    </citation>
    <scope>NUCLEOTIDE SEQUENCE [LARGE SCALE GENOMIC DNA]</scope>
    <source>
        <strain evidence="5 6">CBS 83496</strain>
    </source>
</reference>
<dbReference type="SUPFAM" id="SSF51735">
    <property type="entry name" value="NAD(P)-binding Rossmann-fold domains"/>
    <property type="match status" value="1"/>
</dbReference>
<name>A0A0D2BZN9_9EURO</name>
<dbReference type="GO" id="GO:0048038">
    <property type="term" value="F:quinone binding"/>
    <property type="evidence" value="ECO:0007669"/>
    <property type="project" value="TreeGrafter"/>
</dbReference>
<gene>
    <name evidence="5" type="ORF">PV07_10247</name>
</gene>
<dbReference type="Gene3D" id="3.40.50.720">
    <property type="entry name" value="NAD(P)-binding Rossmann-like Domain"/>
    <property type="match status" value="1"/>
</dbReference>
<dbReference type="Pfam" id="PF00106">
    <property type="entry name" value="adh_short"/>
    <property type="match status" value="1"/>
</dbReference>
<evidence type="ECO:0000256" key="1">
    <source>
        <dbReference type="ARBA" id="ARBA00006484"/>
    </source>
</evidence>
<organism evidence="5 6">
    <name type="scientific">Cladophialophora immunda</name>
    <dbReference type="NCBI Taxonomy" id="569365"/>
    <lineage>
        <taxon>Eukaryota</taxon>
        <taxon>Fungi</taxon>
        <taxon>Dikarya</taxon>
        <taxon>Ascomycota</taxon>
        <taxon>Pezizomycotina</taxon>
        <taxon>Eurotiomycetes</taxon>
        <taxon>Chaetothyriomycetidae</taxon>
        <taxon>Chaetothyriales</taxon>
        <taxon>Herpotrichiellaceae</taxon>
        <taxon>Cladophialophora</taxon>
    </lineage>
</organism>
<protein>
    <submittedName>
        <fullName evidence="5">Uncharacterized protein</fullName>
    </submittedName>
</protein>
<keyword evidence="3" id="KW-0560">Oxidoreductase</keyword>
<evidence type="ECO:0000256" key="2">
    <source>
        <dbReference type="ARBA" id="ARBA00022857"/>
    </source>
</evidence>
<dbReference type="RefSeq" id="XP_016244754.1">
    <property type="nucleotide sequence ID" value="XM_016397563.1"/>
</dbReference>
<dbReference type="InterPro" id="IPR036291">
    <property type="entry name" value="NAD(P)-bd_dom_sf"/>
</dbReference>
<dbReference type="PRINTS" id="PR00080">
    <property type="entry name" value="SDRFAMILY"/>
</dbReference>
<dbReference type="PRINTS" id="PR00081">
    <property type="entry name" value="GDHRDH"/>
</dbReference>
<dbReference type="GO" id="GO:0016616">
    <property type="term" value="F:oxidoreductase activity, acting on the CH-OH group of donors, NAD or NADP as acceptor"/>
    <property type="evidence" value="ECO:0007669"/>
    <property type="project" value="TreeGrafter"/>
</dbReference>
<dbReference type="PANTHER" id="PTHR42760">
    <property type="entry name" value="SHORT-CHAIN DEHYDROGENASES/REDUCTASES FAMILY MEMBER"/>
    <property type="match status" value="1"/>
</dbReference>
<dbReference type="CDD" id="cd05233">
    <property type="entry name" value="SDR_c"/>
    <property type="match status" value="1"/>
</dbReference>
<keyword evidence="2" id="KW-0521">NADP</keyword>